<proteinExistence type="predicted"/>
<feature type="region of interest" description="Disordered" evidence="1">
    <location>
        <begin position="119"/>
        <end position="168"/>
    </location>
</feature>
<feature type="compositionally biased region" description="Low complexity" evidence="1">
    <location>
        <begin position="76"/>
        <end position="85"/>
    </location>
</feature>
<accession>A0AB34L0V7</accession>
<comment type="caution">
    <text evidence="2">The sequence shown here is derived from an EMBL/GenBank/DDBJ whole genome shotgun (WGS) entry which is preliminary data.</text>
</comment>
<dbReference type="Proteomes" id="UP000803884">
    <property type="component" value="Unassembled WGS sequence"/>
</dbReference>
<feature type="compositionally biased region" description="Polar residues" evidence="1">
    <location>
        <begin position="1"/>
        <end position="15"/>
    </location>
</feature>
<feature type="compositionally biased region" description="Polar residues" evidence="1">
    <location>
        <begin position="43"/>
        <end position="66"/>
    </location>
</feature>
<evidence type="ECO:0000256" key="1">
    <source>
        <dbReference type="SAM" id="MobiDB-lite"/>
    </source>
</evidence>
<gene>
    <name evidence="2" type="ORF">WHR41_02227</name>
</gene>
<organism evidence="2 3">
    <name type="scientific">Cladosporium halotolerans</name>
    <dbReference type="NCBI Taxonomy" id="1052096"/>
    <lineage>
        <taxon>Eukaryota</taxon>
        <taxon>Fungi</taxon>
        <taxon>Dikarya</taxon>
        <taxon>Ascomycota</taxon>
        <taxon>Pezizomycotina</taxon>
        <taxon>Dothideomycetes</taxon>
        <taxon>Dothideomycetidae</taxon>
        <taxon>Cladosporiales</taxon>
        <taxon>Cladosporiaceae</taxon>
        <taxon>Cladosporium</taxon>
    </lineage>
</organism>
<dbReference type="EMBL" id="JAAQHG020000005">
    <property type="protein sequence ID" value="KAL1589024.1"/>
    <property type="molecule type" value="Genomic_DNA"/>
</dbReference>
<sequence>MPTRKSLSSDVAPSSESRRSSMKRLSSIASLAHLNPFSRRRSNNATDSTASLASEVSLPSGSTTIAAPSESRKPSESSSTFFSDPTPLAAPNIPIESQASFLRCSSYVCLPDDPIGGMPRSRTFSNLPVPTRRKRSDSRIPSTTHNRDCSNLTSSTRLPTPPASTRKHLIGSIPTAASRYQSVRNRMKRSDTMPLLPSNLDQASSLPRPTAFKENLSVSMTRPLPELEHFDEAELSSPLSAGSYVEDQLWEQQAPTVLPRDPSFCGTLPTAHFVGSSPPRDASTFYSSPAYHMNQGYIPRSGSFSRPVPVQRWNSQPILANTTNIRANAHHEIRQTRLMSARQAPTPPLPKAPLPVQAIGAPATRVRGNSVSASVHHLRRSSTQTLLNVSSSPQPSAGQVAVAEPLSYWCGRISAMVDRYRNQDLAVTLSNLDAKSETDKLHTPAAHTARLRGALEHLHAQCATEEARDSFVRFQMQFAAMQNLPELGRPIGTKKPSMASKSSQALPAYGVEHHPGRKFDLEAGGFAKSGIRKISLFDRMLGRREKRESLV</sequence>
<feature type="region of interest" description="Disordered" evidence="1">
    <location>
        <begin position="1"/>
        <end position="24"/>
    </location>
</feature>
<name>A0AB34L0V7_9PEZI</name>
<feature type="compositionally biased region" description="Polar residues" evidence="1">
    <location>
        <begin position="139"/>
        <end position="158"/>
    </location>
</feature>
<dbReference type="AlphaFoldDB" id="A0AB34L0V7"/>
<evidence type="ECO:0000313" key="3">
    <source>
        <dbReference type="Proteomes" id="UP000803884"/>
    </source>
</evidence>
<protein>
    <submittedName>
        <fullName evidence="2">Uncharacterized protein</fullName>
    </submittedName>
</protein>
<feature type="region of interest" description="Disordered" evidence="1">
    <location>
        <begin position="36"/>
        <end position="85"/>
    </location>
</feature>
<reference evidence="2 3" key="1">
    <citation type="journal article" date="2020" name="Microbiol. Resour. Announc.">
        <title>Draft Genome Sequence of a Cladosporium Species Isolated from the Mesophotic Ascidian Didemnum maculosum.</title>
        <authorList>
            <person name="Gioti A."/>
            <person name="Siaperas R."/>
            <person name="Nikolaivits E."/>
            <person name="Le Goff G."/>
            <person name="Ouazzani J."/>
            <person name="Kotoulas G."/>
            <person name="Topakas E."/>
        </authorList>
    </citation>
    <scope>NUCLEOTIDE SEQUENCE [LARGE SCALE GENOMIC DNA]</scope>
    <source>
        <strain evidence="2 3">TM138-S3</strain>
    </source>
</reference>
<evidence type="ECO:0000313" key="2">
    <source>
        <dbReference type="EMBL" id="KAL1589024.1"/>
    </source>
</evidence>
<dbReference type="RefSeq" id="XP_069232129.1">
    <property type="nucleotide sequence ID" value="XM_069370833.1"/>
</dbReference>
<keyword evidence="3" id="KW-1185">Reference proteome</keyword>
<dbReference type="GeneID" id="96003671"/>